<keyword evidence="1" id="KW-0472">Membrane</keyword>
<evidence type="ECO:0000313" key="2">
    <source>
        <dbReference type="EMBL" id="KAG0482095.1"/>
    </source>
</evidence>
<organism evidence="2 3">
    <name type="scientific">Vanilla planifolia</name>
    <name type="common">Vanilla</name>
    <dbReference type="NCBI Taxonomy" id="51239"/>
    <lineage>
        <taxon>Eukaryota</taxon>
        <taxon>Viridiplantae</taxon>
        <taxon>Streptophyta</taxon>
        <taxon>Embryophyta</taxon>
        <taxon>Tracheophyta</taxon>
        <taxon>Spermatophyta</taxon>
        <taxon>Magnoliopsida</taxon>
        <taxon>Liliopsida</taxon>
        <taxon>Asparagales</taxon>
        <taxon>Orchidaceae</taxon>
        <taxon>Vanilloideae</taxon>
        <taxon>Vanilleae</taxon>
        <taxon>Vanilla</taxon>
    </lineage>
</organism>
<feature type="transmembrane region" description="Helical" evidence="1">
    <location>
        <begin position="31"/>
        <end position="52"/>
    </location>
</feature>
<dbReference type="EMBL" id="JADCNM010000005">
    <property type="protein sequence ID" value="KAG0482095.1"/>
    <property type="molecule type" value="Genomic_DNA"/>
</dbReference>
<protein>
    <submittedName>
        <fullName evidence="2">Uncharacterized protein</fullName>
    </submittedName>
</protein>
<dbReference type="AlphaFoldDB" id="A0A835V375"/>
<gene>
    <name evidence="2" type="ORF">HPP92_010179</name>
</gene>
<comment type="caution">
    <text evidence="2">The sequence shown here is derived from an EMBL/GenBank/DDBJ whole genome shotgun (WGS) entry which is preliminary data.</text>
</comment>
<reference evidence="2 3" key="1">
    <citation type="journal article" date="2020" name="Nat. Food">
        <title>A phased Vanilla planifolia genome enables genetic improvement of flavour and production.</title>
        <authorList>
            <person name="Hasing T."/>
            <person name="Tang H."/>
            <person name="Brym M."/>
            <person name="Khazi F."/>
            <person name="Huang T."/>
            <person name="Chambers A.H."/>
        </authorList>
    </citation>
    <scope>NUCLEOTIDE SEQUENCE [LARGE SCALE GENOMIC DNA]</scope>
    <source>
        <tissue evidence="2">Leaf</tissue>
    </source>
</reference>
<sequence length="134" mass="14951">MGIMVARVKNGKGCSCGQTTDTFCGQHALDLTPAGCYFLCLFLFIPLSWGYLQGLKIILETISEVRVQGVARKLYGMAGMARYVAEENVYLDAVYHPFGQGRYLSDMSSIVVRSWTEQWLSFSAYWGGSDRLPN</sequence>
<name>A0A835V375_VANPL</name>
<evidence type="ECO:0000256" key="1">
    <source>
        <dbReference type="SAM" id="Phobius"/>
    </source>
</evidence>
<dbReference type="Proteomes" id="UP000639772">
    <property type="component" value="Unassembled WGS sequence"/>
</dbReference>
<keyword evidence="1" id="KW-0812">Transmembrane</keyword>
<proteinExistence type="predicted"/>
<keyword evidence="1" id="KW-1133">Transmembrane helix</keyword>
<accession>A0A835V375</accession>
<evidence type="ECO:0000313" key="3">
    <source>
        <dbReference type="Proteomes" id="UP000639772"/>
    </source>
</evidence>